<evidence type="ECO:0000256" key="6">
    <source>
        <dbReference type="PROSITE-ProRule" id="PRU00042"/>
    </source>
</evidence>
<proteinExistence type="predicted"/>
<evidence type="ECO:0000256" key="7">
    <source>
        <dbReference type="SAM" id="Coils"/>
    </source>
</evidence>
<evidence type="ECO:0000256" key="3">
    <source>
        <dbReference type="ARBA" id="ARBA00023125"/>
    </source>
</evidence>
<evidence type="ECO:0000313" key="11">
    <source>
        <dbReference type="Proteomes" id="UP000054558"/>
    </source>
</evidence>
<evidence type="ECO:0000256" key="5">
    <source>
        <dbReference type="ARBA" id="ARBA00023242"/>
    </source>
</evidence>
<dbReference type="EMBL" id="DF237269">
    <property type="protein sequence ID" value="GAQ86919.1"/>
    <property type="molecule type" value="Genomic_DNA"/>
</dbReference>
<feature type="region of interest" description="Disordered" evidence="8">
    <location>
        <begin position="726"/>
        <end position="761"/>
    </location>
</feature>
<comment type="subcellular location">
    <subcellularLocation>
        <location evidence="1">Nucleus</location>
    </subcellularLocation>
</comment>
<dbReference type="Proteomes" id="UP000054558">
    <property type="component" value="Unassembled WGS sequence"/>
</dbReference>
<feature type="region of interest" description="Disordered" evidence="8">
    <location>
        <begin position="545"/>
        <end position="566"/>
    </location>
</feature>
<keyword evidence="6" id="KW-0863">Zinc-finger</keyword>
<feature type="region of interest" description="Disordered" evidence="8">
    <location>
        <begin position="174"/>
        <end position="219"/>
    </location>
</feature>
<keyword evidence="6" id="KW-0479">Metal-binding</keyword>
<evidence type="ECO:0000256" key="4">
    <source>
        <dbReference type="ARBA" id="ARBA00023163"/>
    </source>
</evidence>
<evidence type="ECO:0000259" key="9">
    <source>
        <dbReference type="PROSITE" id="PS50157"/>
    </source>
</evidence>
<evidence type="ECO:0000313" key="10">
    <source>
        <dbReference type="EMBL" id="GAQ86919.1"/>
    </source>
</evidence>
<accession>A0A1Y1IBW8</accession>
<dbReference type="SUPFAM" id="SSF54171">
    <property type="entry name" value="DNA-binding domain"/>
    <property type="match status" value="1"/>
</dbReference>
<dbReference type="PROSITE" id="PS00028">
    <property type="entry name" value="ZINC_FINGER_C2H2_1"/>
    <property type="match status" value="1"/>
</dbReference>
<dbReference type="GO" id="GO:0008270">
    <property type="term" value="F:zinc ion binding"/>
    <property type="evidence" value="ECO:0007669"/>
    <property type="project" value="UniProtKB-KW"/>
</dbReference>
<feature type="domain" description="C2H2-type" evidence="9">
    <location>
        <begin position="275"/>
        <end position="307"/>
    </location>
</feature>
<dbReference type="AlphaFoldDB" id="A0A1Y1IBW8"/>
<evidence type="ECO:0000256" key="8">
    <source>
        <dbReference type="SAM" id="MobiDB-lite"/>
    </source>
</evidence>
<dbReference type="Gene3D" id="3.30.890.10">
    <property type="entry name" value="Methyl-cpg-binding Protein 2, Chain A"/>
    <property type="match status" value="1"/>
</dbReference>
<keyword evidence="7" id="KW-0175">Coiled coil</keyword>
<feature type="region of interest" description="Disordered" evidence="8">
    <location>
        <begin position="488"/>
        <end position="516"/>
    </location>
</feature>
<feature type="coiled-coil region" evidence="7">
    <location>
        <begin position="762"/>
        <end position="803"/>
    </location>
</feature>
<dbReference type="GO" id="GO:0003677">
    <property type="term" value="F:DNA binding"/>
    <property type="evidence" value="ECO:0007669"/>
    <property type="project" value="UniProtKB-KW"/>
</dbReference>
<gene>
    <name evidence="10" type="ORF">KFL_003200110</name>
</gene>
<dbReference type="InterPro" id="IPR013087">
    <property type="entry name" value="Znf_C2H2_type"/>
</dbReference>
<protein>
    <recommendedName>
        <fullName evidence="9">C2H2-type domain-containing protein</fullName>
    </recommendedName>
</protein>
<feature type="compositionally biased region" description="Basic and acidic residues" evidence="8">
    <location>
        <begin position="189"/>
        <end position="199"/>
    </location>
</feature>
<keyword evidence="3" id="KW-0238">DNA-binding</keyword>
<feature type="compositionally biased region" description="Basic and acidic residues" evidence="8">
    <location>
        <begin position="744"/>
        <end position="758"/>
    </location>
</feature>
<evidence type="ECO:0000256" key="2">
    <source>
        <dbReference type="ARBA" id="ARBA00023015"/>
    </source>
</evidence>
<dbReference type="GO" id="GO:0005634">
    <property type="term" value="C:nucleus"/>
    <property type="evidence" value="ECO:0007669"/>
    <property type="project" value="UniProtKB-SubCell"/>
</dbReference>
<name>A0A1Y1IBW8_KLENI</name>
<keyword evidence="5" id="KW-0539">Nucleus</keyword>
<organism evidence="10 11">
    <name type="scientific">Klebsormidium nitens</name>
    <name type="common">Green alga</name>
    <name type="synonym">Ulothrix nitens</name>
    <dbReference type="NCBI Taxonomy" id="105231"/>
    <lineage>
        <taxon>Eukaryota</taxon>
        <taxon>Viridiplantae</taxon>
        <taxon>Streptophyta</taxon>
        <taxon>Klebsormidiophyceae</taxon>
        <taxon>Klebsormidiales</taxon>
        <taxon>Klebsormidiaceae</taxon>
        <taxon>Klebsormidium</taxon>
    </lineage>
</organism>
<feature type="compositionally biased region" description="Basic and acidic residues" evidence="8">
    <location>
        <begin position="551"/>
        <end position="566"/>
    </location>
</feature>
<keyword evidence="4" id="KW-0804">Transcription</keyword>
<reference evidence="10 11" key="1">
    <citation type="journal article" date="2014" name="Nat. Commun.">
        <title>Klebsormidium flaccidum genome reveals primary factors for plant terrestrial adaptation.</title>
        <authorList>
            <person name="Hori K."/>
            <person name="Maruyama F."/>
            <person name="Fujisawa T."/>
            <person name="Togashi T."/>
            <person name="Yamamoto N."/>
            <person name="Seo M."/>
            <person name="Sato S."/>
            <person name="Yamada T."/>
            <person name="Mori H."/>
            <person name="Tajima N."/>
            <person name="Moriyama T."/>
            <person name="Ikeuchi M."/>
            <person name="Watanabe M."/>
            <person name="Wada H."/>
            <person name="Kobayashi K."/>
            <person name="Saito M."/>
            <person name="Masuda T."/>
            <person name="Sasaki-Sekimoto Y."/>
            <person name="Mashiguchi K."/>
            <person name="Awai K."/>
            <person name="Shimojima M."/>
            <person name="Masuda S."/>
            <person name="Iwai M."/>
            <person name="Nobusawa T."/>
            <person name="Narise T."/>
            <person name="Kondo S."/>
            <person name="Saito H."/>
            <person name="Sato R."/>
            <person name="Murakawa M."/>
            <person name="Ihara Y."/>
            <person name="Oshima-Yamada Y."/>
            <person name="Ohtaka K."/>
            <person name="Satoh M."/>
            <person name="Sonobe K."/>
            <person name="Ishii M."/>
            <person name="Ohtani R."/>
            <person name="Kanamori-Sato M."/>
            <person name="Honoki R."/>
            <person name="Miyazaki D."/>
            <person name="Mochizuki H."/>
            <person name="Umetsu J."/>
            <person name="Higashi K."/>
            <person name="Shibata D."/>
            <person name="Kamiya Y."/>
            <person name="Sato N."/>
            <person name="Nakamura Y."/>
            <person name="Tabata S."/>
            <person name="Ida S."/>
            <person name="Kurokawa K."/>
            <person name="Ohta H."/>
        </authorList>
    </citation>
    <scope>NUCLEOTIDE SEQUENCE [LARGE SCALE GENOMIC DNA]</scope>
    <source>
        <strain evidence="10 11">NIES-2285</strain>
    </source>
</reference>
<dbReference type="PROSITE" id="PS50157">
    <property type="entry name" value="ZINC_FINGER_C2H2_2"/>
    <property type="match status" value="1"/>
</dbReference>
<keyword evidence="11" id="KW-1185">Reference proteome</keyword>
<sequence>MEVVGTERVFPHLDLRAFTHDELLLAAQLTAPGNTASWTWPPPPPPAAGFVLSASSLKQTCTQAADVASDGDANLVFDNDVPLPGAKRGRMSGGMADPLAMLADASLHVTTDEGGGLRRNMGSAADLLGESLLMLSQRVELAPPVKKTKTAPNTPALSQEERLIASLHNTLAKDRHHGGEASESLSDGWKPDAEVDFRKPKGGKPKAPPPVRGAPAPDMPKGWLMDIRYRGSGNRVDKLWTSPEGVQLRSIKECESFLLGKARRQPVTPVLKGKFGCPTCGLRFAAALDLGNHMAAHLEPAHKSASPKMKSEDVPGVALGVKERIEEGSVLRGAKSEDDEGGEGHVSGRTARWLQRVGLWKGPETGDTPRDVEECAESDEKASHLAWRNFEALLHDPASWYGLDLLSTPQACAVQRLICAHGRERACATLLQQRHRITADLINALYRPILSVLLFILDGTNDISEGKLGTLALKRRVCRALGLNRKGGDNFLSPETPSPPESPPLNALSEDDVSRPLKADVSKLPALMEAERPRRLHREAALALPAPEWGGAHEEGSPPPKEEWGFCSRKEEPVHIDAERAHHRDVNGAQPGDESAVDEKLSTWESDALGVPKCELDVVESPPPRVTRKRTRVDTIWPEALTAQLMSAHTQVPATIEAQVAALSPRQDQRGAAADWHSVRAQPPGKLRWLGPRAHAVWGGLPHSAERPIAERLASGSVLGAADQPLIDGDVRDFPSNSGGGEKPCGEHPSRREDERGGEAAAAELRARAAAQRNEAEELREMMERKLRLADSLEAQAAALETKCHVDGEGKERPDLRRAKSAGMCAAEEGKGRLDVGKGEPDVSGSGMAGLDDQMAGSDVWKVRADTGKAGADAEMAELAGLDAELASAKAVRTCPDGLGTQLEDGSRGKMDAFCLDSDTLWRDADATAGVSDAKAAPEGGSWVNGSVRKVMMAHVWSGWGSEGFSKKGSAGDFAGESANDEGMETEPCFEGAQEKRLRGFPSLGGVSDEKRDVRGLGANC</sequence>
<keyword evidence="6" id="KW-0862">Zinc</keyword>
<evidence type="ECO:0000256" key="1">
    <source>
        <dbReference type="ARBA" id="ARBA00004123"/>
    </source>
</evidence>
<dbReference type="InterPro" id="IPR016177">
    <property type="entry name" value="DNA-bd_dom_sf"/>
</dbReference>
<keyword evidence="2" id="KW-0805">Transcription regulation</keyword>